<dbReference type="Proteomes" id="UP000789901">
    <property type="component" value="Unassembled WGS sequence"/>
</dbReference>
<sequence>KNISIASTAKKKLPGHACFPLPNVKKLRSSFVAEELRSRR</sequence>
<protein>
    <submittedName>
        <fullName evidence="1">27791_t:CDS:1</fullName>
    </submittedName>
</protein>
<feature type="non-terminal residue" evidence="1">
    <location>
        <position position="1"/>
    </location>
</feature>
<reference evidence="1 2" key="1">
    <citation type="submission" date="2021-06" db="EMBL/GenBank/DDBJ databases">
        <authorList>
            <person name="Kallberg Y."/>
            <person name="Tangrot J."/>
            <person name="Rosling A."/>
        </authorList>
    </citation>
    <scope>NUCLEOTIDE SEQUENCE [LARGE SCALE GENOMIC DNA]</scope>
    <source>
        <strain evidence="1 2">120-4 pot B 10/14</strain>
    </source>
</reference>
<proteinExistence type="predicted"/>
<organism evidence="1 2">
    <name type="scientific">Gigaspora margarita</name>
    <dbReference type="NCBI Taxonomy" id="4874"/>
    <lineage>
        <taxon>Eukaryota</taxon>
        <taxon>Fungi</taxon>
        <taxon>Fungi incertae sedis</taxon>
        <taxon>Mucoromycota</taxon>
        <taxon>Glomeromycotina</taxon>
        <taxon>Glomeromycetes</taxon>
        <taxon>Diversisporales</taxon>
        <taxon>Gigasporaceae</taxon>
        <taxon>Gigaspora</taxon>
    </lineage>
</organism>
<dbReference type="EMBL" id="CAJVQB010000463">
    <property type="protein sequence ID" value="CAG8490631.1"/>
    <property type="molecule type" value="Genomic_DNA"/>
</dbReference>
<keyword evidence="2" id="KW-1185">Reference proteome</keyword>
<evidence type="ECO:0000313" key="2">
    <source>
        <dbReference type="Proteomes" id="UP000789901"/>
    </source>
</evidence>
<comment type="caution">
    <text evidence="1">The sequence shown here is derived from an EMBL/GenBank/DDBJ whole genome shotgun (WGS) entry which is preliminary data.</text>
</comment>
<gene>
    <name evidence="1" type="ORF">GMARGA_LOCUS1701</name>
</gene>
<accession>A0ABM8W039</accession>
<evidence type="ECO:0000313" key="1">
    <source>
        <dbReference type="EMBL" id="CAG8490631.1"/>
    </source>
</evidence>
<name>A0ABM8W039_GIGMA</name>